<dbReference type="Proteomes" id="UP000466431">
    <property type="component" value="Chromosome"/>
</dbReference>
<keyword evidence="1" id="KW-1133">Transmembrane helix</keyword>
<dbReference type="EMBL" id="AP022591">
    <property type="protein sequence ID" value="BBY43945.1"/>
    <property type="molecule type" value="Genomic_DNA"/>
</dbReference>
<gene>
    <name evidence="3" type="ORF">MCEL_22400</name>
</gene>
<feature type="transmembrane region" description="Helical" evidence="1">
    <location>
        <begin position="47"/>
        <end position="67"/>
    </location>
</feature>
<dbReference type="KEGG" id="mcee:MCEL_22400"/>
<protein>
    <submittedName>
        <fullName evidence="3">Type VII secretion integral membrane protein EccD</fullName>
    </submittedName>
</protein>
<feature type="transmembrane region" description="Helical" evidence="1">
    <location>
        <begin position="128"/>
        <end position="146"/>
    </location>
</feature>
<evidence type="ECO:0000259" key="2">
    <source>
        <dbReference type="Pfam" id="PF19053"/>
    </source>
</evidence>
<evidence type="ECO:0000256" key="1">
    <source>
        <dbReference type="SAM" id="Phobius"/>
    </source>
</evidence>
<feature type="transmembrane region" description="Helical" evidence="1">
    <location>
        <begin position="350"/>
        <end position="370"/>
    </location>
</feature>
<dbReference type="Pfam" id="PF19053">
    <property type="entry name" value="EccD"/>
    <property type="match status" value="1"/>
</dbReference>
<feature type="transmembrane region" description="Helical" evidence="1">
    <location>
        <begin position="236"/>
        <end position="257"/>
    </location>
</feature>
<dbReference type="InterPro" id="IPR044049">
    <property type="entry name" value="EccD_transm"/>
</dbReference>
<feature type="transmembrane region" description="Helical" evidence="1">
    <location>
        <begin position="102"/>
        <end position="122"/>
    </location>
</feature>
<evidence type="ECO:0000313" key="3">
    <source>
        <dbReference type="EMBL" id="BBY43945.1"/>
    </source>
</evidence>
<organism evidence="3 4">
    <name type="scientific">Mycolicibacterium celeriflavum</name>
    <name type="common">Mycobacterium celeriflavum</name>
    <dbReference type="NCBI Taxonomy" id="1249101"/>
    <lineage>
        <taxon>Bacteria</taxon>
        <taxon>Bacillati</taxon>
        <taxon>Actinomycetota</taxon>
        <taxon>Actinomycetes</taxon>
        <taxon>Mycobacteriales</taxon>
        <taxon>Mycobacteriaceae</taxon>
        <taxon>Mycolicibacterium</taxon>
    </lineage>
</organism>
<dbReference type="AlphaFoldDB" id="A0A7I7RJ40"/>
<feature type="transmembrane region" description="Helical" evidence="1">
    <location>
        <begin position="292"/>
        <end position="313"/>
    </location>
</feature>
<evidence type="ECO:0000313" key="4">
    <source>
        <dbReference type="Proteomes" id="UP000466431"/>
    </source>
</evidence>
<feature type="domain" description="EccD-like transmembrane" evidence="2">
    <location>
        <begin position="49"/>
        <end position="376"/>
    </location>
</feature>
<dbReference type="NCBIfam" id="TIGR03920">
    <property type="entry name" value="T7SS_EccD"/>
    <property type="match status" value="1"/>
</dbReference>
<reference evidence="3 4" key="1">
    <citation type="journal article" date="2019" name="Emerg. Microbes Infect.">
        <title>Comprehensive subspecies identification of 175 nontuberculous mycobacteria species based on 7547 genomic profiles.</title>
        <authorList>
            <person name="Matsumoto Y."/>
            <person name="Kinjo T."/>
            <person name="Motooka D."/>
            <person name="Nabeya D."/>
            <person name="Jung N."/>
            <person name="Uechi K."/>
            <person name="Horii T."/>
            <person name="Iida T."/>
            <person name="Fujita J."/>
            <person name="Nakamura S."/>
        </authorList>
    </citation>
    <scope>NUCLEOTIDE SEQUENCE [LARGE SCALE GENOMIC DNA]</scope>
    <source>
        <strain evidence="3 4">JCM 18439</strain>
    </source>
</reference>
<sequence length="379" mass="37906">MRDNQVRDGELLWLTTDDVPAPVLLDRDSSRTVAGLGPSRTAVPTQLCVGGALAAACIGAAAIIWSARSTEDAAPFVTAAGLTAAAALAAQLARRAHAEPSLFTAFSAIAVILAAVTGVVVVPAGPPAAHLLLASAAALSVAVLQLRFASHGHTALTVLATTALLCTAASATAIACNLAAATSGALLATLALAALSSAPRLVIMVTRIGPGPPDADDTDPLTSVGQSRATLAHDTLTGIVIGTSLAAAMGTVLVGCVGDERRFPVPATVFTIVVGVTLLLRTRIHIGVGRRCALAVCGFAGVATGFALTAIAVPHHAHWLGALAAVAGTSALMPLVGITPSLTARRAAEIVEYVALAAVIPLACWIAGVFDLVRNLALT</sequence>
<keyword evidence="4" id="KW-1185">Reference proteome</keyword>
<feature type="transmembrane region" description="Helical" evidence="1">
    <location>
        <begin position="73"/>
        <end position="90"/>
    </location>
</feature>
<accession>A0A7I7RJ40</accession>
<feature type="transmembrane region" description="Helical" evidence="1">
    <location>
        <begin position="158"/>
        <end position="180"/>
    </location>
</feature>
<proteinExistence type="predicted"/>
<keyword evidence="1" id="KW-0812">Transmembrane</keyword>
<feature type="transmembrane region" description="Helical" evidence="1">
    <location>
        <begin position="319"/>
        <end position="338"/>
    </location>
</feature>
<keyword evidence="1" id="KW-0472">Membrane</keyword>
<name>A0A7I7RJ40_MYCCF</name>
<feature type="transmembrane region" description="Helical" evidence="1">
    <location>
        <begin position="263"/>
        <end position="280"/>
    </location>
</feature>
<feature type="transmembrane region" description="Helical" evidence="1">
    <location>
        <begin position="186"/>
        <end position="203"/>
    </location>
</feature>
<dbReference type="InterPro" id="IPR006707">
    <property type="entry name" value="T7SS_EccD"/>
</dbReference>